<evidence type="ECO:0000313" key="3">
    <source>
        <dbReference type="Proteomes" id="UP000823388"/>
    </source>
</evidence>
<protein>
    <submittedName>
        <fullName evidence="2">Uncharacterized protein</fullName>
    </submittedName>
</protein>
<dbReference type="Proteomes" id="UP000823388">
    <property type="component" value="Chromosome 6K"/>
</dbReference>
<name>A0A8T0RLZ4_PANVG</name>
<evidence type="ECO:0000256" key="1">
    <source>
        <dbReference type="SAM" id="MobiDB-lite"/>
    </source>
</evidence>
<organism evidence="2 3">
    <name type="scientific">Panicum virgatum</name>
    <name type="common">Blackwell switchgrass</name>
    <dbReference type="NCBI Taxonomy" id="38727"/>
    <lineage>
        <taxon>Eukaryota</taxon>
        <taxon>Viridiplantae</taxon>
        <taxon>Streptophyta</taxon>
        <taxon>Embryophyta</taxon>
        <taxon>Tracheophyta</taxon>
        <taxon>Spermatophyta</taxon>
        <taxon>Magnoliopsida</taxon>
        <taxon>Liliopsida</taxon>
        <taxon>Poales</taxon>
        <taxon>Poaceae</taxon>
        <taxon>PACMAD clade</taxon>
        <taxon>Panicoideae</taxon>
        <taxon>Panicodae</taxon>
        <taxon>Paniceae</taxon>
        <taxon>Panicinae</taxon>
        <taxon>Panicum</taxon>
        <taxon>Panicum sect. Hiantes</taxon>
    </lineage>
</organism>
<dbReference type="EMBL" id="CM029047">
    <property type="protein sequence ID" value="KAG2585599.1"/>
    <property type="molecule type" value="Genomic_DNA"/>
</dbReference>
<dbReference type="AlphaFoldDB" id="A0A8T0RLZ4"/>
<reference evidence="2" key="1">
    <citation type="submission" date="2020-05" db="EMBL/GenBank/DDBJ databases">
        <title>WGS assembly of Panicum virgatum.</title>
        <authorList>
            <person name="Lovell J.T."/>
            <person name="Jenkins J."/>
            <person name="Shu S."/>
            <person name="Juenger T.E."/>
            <person name="Schmutz J."/>
        </authorList>
    </citation>
    <scope>NUCLEOTIDE SEQUENCE</scope>
    <source>
        <strain evidence="2">AP13</strain>
    </source>
</reference>
<evidence type="ECO:0000313" key="2">
    <source>
        <dbReference type="EMBL" id="KAG2585599.1"/>
    </source>
</evidence>
<comment type="caution">
    <text evidence="2">The sequence shown here is derived from an EMBL/GenBank/DDBJ whole genome shotgun (WGS) entry which is preliminary data.</text>
</comment>
<proteinExistence type="predicted"/>
<keyword evidence="3" id="KW-1185">Reference proteome</keyword>
<sequence length="276" mass="31322">MNPGRHLTAQLGDGGESELLIDRRRFGKWTGRFRVAESRVSGRKWKPPPTNPGLAARTEGSSSEYYHLFFLIFYYYLEYLFHVVVKRPRCSVEIAGDKGHEIKQVKLNHGRRGMGTRAVNSAIEEKERARAGLEGACMSATDLNPGQVSMHSARWVYLPDPGRHRHGPRPPRPPQPSSHHGNSLTLKLKLACTKKDQGKERKYNYLQELINPPPCCCCRILLLGCLDAPRHGSSWHLDIPVVSDCTSFSRIRFPSVPFVMNDDQPSPPAHRRHSWR</sequence>
<gene>
    <name evidence="2" type="ORF">PVAP13_6KG401150</name>
</gene>
<accession>A0A8T0RLZ4</accession>
<feature type="region of interest" description="Disordered" evidence="1">
    <location>
        <begin position="160"/>
        <end position="184"/>
    </location>
</feature>